<evidence type="ECO:0000313" key="1">
    <source>
        <dbReference type="EMBL" id="KAJ8734731.1"/>
    </source>
</evidence>
<protein>
    <submittedName>
        <fullName evidence="1">Uncharacterized protein</fullName>
    </submittedName>
</protein>
<organism evidence="1 2">
    <name type="scientific">Mythimna loreyi</name>
    <dbReference type="NCBI Taxonomy" id="667449"/>
    <lineage>
        <taxon>Eukaryota</taxon>
        <taxon>Metazoa</taxon>
        <taxon>Ecdysozoa</taxon>
        <taxon>Arthropoda</taxon>
        <taxon>Hexapoda</taxon>
        <taxon>Insecta</taxon>
        <taxon>Pterygota</taxon>
        <taxon>Neoptera</taxon>
        <taxon>Endopterygota</taxon>
        <taxon>Lepidoptera</taxon>
        <taxon>Glossata</taxon>
        <taxon>Ditrysia</taxon>
        <taxon>Noctuoidea</taxon>
        <taxon>Noctuidae</taxon>
        <taxon>Noctuinae</taxon>
        <taxon>Hadenini</taxon>
        <taxon>Mythimna</taxon>
    </lineage>
</organism>
<accession>A0ACC2R8U6</accession>
<dbReference type="Proteomes" id="UP001231649">
    <property type="component" value="Chromosome 5"/>
</dbReference>
<comment type="caution">
    <text evidence="1">The sequence shown here is derived from an EMBL/GenBank/DDBJ whole genome shotgun (WGS) entry which is preliminary data.</text>
</comment>
<proteinExistence type="predicted"/>
<keyword evidence="2" id="KW-1185">Reference proteome</keyword>
<gene>
    <name evidence="1" type="ORF">PYW08_013981</name>
</gene>
<sequence>MRYCVYCKRRYKKNCEISFHRFPKDFEERKIWLQNMEITNWTPKNNHSLCSLHFDEKCINKHFNRTTLKPNSVPTKFGDAFTSSSLPLQSTVTATSTPRLSPSKSVVIDNSSIKPKKEFYTNTTELTNKPNYNYEVSSTPTKARIEYGMLHDHRYEILPKSSKMVAHQIRSLKSSKAKVKTLRQRVKRLESKIIRMKSVINDLIKQKISAERKHSNIKTV</sequence>
<reference evidence="1" key="1">
    <citation type="submission" date="2023-03" db="EMBL/GenBank/DDBJ databases">
        <title>Chromosome-level genomes of two armyworms, Mythimna separata and Mythimna loreyi, provide insights into the biosynthesis and reception of sex pheromones.</title>
        <authorList>
            <person name="Zhao H."/>
        </authorList>
    </citation>
    <scope>NUCLEOTIDE SEQUENCE</scope>
    <source>
        <strain evidence="1">BeijingLab</strain>
    </source>
</reference>
<evidence type="ECO:0000313" key="2">
    <source>
        <dbReference type="Proteomes" id="UP001231649"/>
    </source>
</evidence>
<dbReference type="EMBL" id="CM056781">
    <property type="protein sequence ID" value="KAJ8734731.1"/>
    <property type="molecule type" value="Genomic_DNA"/>
</dbReference>
<name>A0ACC2R8U6_9NEOP</name>